<evidence type="ECO:0000256" key="5">
    <source>
        <dbReference type="ARBA" id="ARBA00023004"/>
    </source>
</evidence>
<dbReference type="InterPro" id="IPR006675">
    <property type="entry name" value="HDIG_dom"/>
</dbReference>
<dbReference type="GO" id="GO:0000166">
    <property type="term" value="F:nucleotide binding"/>
    <property type="evidence" value="ECO:0007669"/>
    <property type="project" value="UniProtKB-KW"/>
</dbReference>
<keyword evidence="9" id="KW-1185">Reference proteome</keyword>
<evidence type="ECO:0000256" key="2">
    <source>
        <dbReference type="ARBA" id="ARBA00022723"/>
    </source>
</evidence>
<evidence type="ECO:0000256" key="4">
    <source>
        <dbReference type="ARBA" id="ARBA00022801"/>
    </source>
</evidence>
<dbReference type="GO" id="GO:0046872">
    <property type="term" value="F:metal ion binding"/>
    <property type="evidence" value="ECO:0007669"/>
    <property type="project" value="UniProtKB-KW"/>
</dbReference>
<evidence type="ECO:0000256" key="1">
    <source>
        <dbReference type="ARBA" id="ARBA00012506"/>
    </source>
</evidence>
<dbReference type="PANTHER" id="PTHR35795">
    <property type="entry name" value="SLR1885 PROTEIN"/>
    <property type="match status" value="1"/>
</dbReference>
<comment type="catalytic activity">
    <reaction evidence="6">
        <text>P(1),P(4)-bis(5'-adenosyl) tetraphosphate + H2O = 2 ADP + 2 H(+)</text>
        <dbReference type="Rhea" id="RHEA:24252"/>
        <dbReference type="ChEBI" id="CHEBI:15377"/>
        <dbReference type="ChEBI" id="CHEBI:15378"/>
        <dbReference type="ChEBI" id="CHEBI:58141"/>
        <dbReference type="ChEBI" id="CHEBI:456216"/>
        <dbReference type="EC" id="3.6.1.41"/>
    </reaction>
</comment>
<protein>
    <recommendedName>
        <fullName evidence="1">bis(5'-nucleosyl)-tetraphosphatase (symmetrical)</fullName>
        <ecNumber evidence="1">3.6.1.41</ecNumber>
    </recommendedName>
</protein>
<dbReference type="InterPro" id="IPR005249">
    <property type="entry name" value="YqeK"/>
</dbReference>
<dbReference type="InterPro" id="IPR006674">
    <property type="entry name" value="HD_domain"/>
</dbReference>
<dbReference type="SMART" id="SM00471">
    <property type="entry name" value="HDc"/>
    <property type="match status" value="1"/>
</dbReference>
<dbReference type="PANTHER" id="PTHR35795:SF1">
    <property type="entry name" value="BIS(5'-NUCLEOSYL)-TETRAPHOSPHATASE, SYMMETRICAL"/>
    <property type="match status" value="1"/>
</dbReference>
<dbReference type="SUPFAM" id="SSF109604">
    <property type="entry name" value="HD-domain/PDEase-like"/>
    <property type="match status" value="1"/>
</dbReference>
<dbReference type="NCBIfam" id="TIGR00488">
    <property type="entry name" value="bis(5'-nucleosyl)-tetraphosphatase (symmetrical) YqeK"/>
    <property type="match status" value="1"/>
</dbReference>
<feature type="domain" description="HD" evidence="7">
    <location>
        <begin position="18"/>
        <end position="132"/>
    </location>
</feature>
<dbReference type="AlphaFoldDB" id="A0A385YSC5"/>
<dbReference type="Pfam" id="PF01966">
    <property type="entry name" value="HD"/>
    <property type="match status" value="1"/>
</dbReference>
<evidence type="ECO:0000256" key="3">
    <source>
        <dbReference type="ARBA" id="ARBA00022741"/>
    </source>
</evidence>
<dbReference type="EC" id="3.6.1.41" evidence="1"/>
<keyword evidence="2" id="KW-0479">Metal-binding</keyword>
<evidence type="ECO:0000313" key="9">
    <source>
        <dbReference type="Proteomes" id="UP000265725"/>
    </source>
</evidence>
<accession>A0A385YSC5</accession>
<dbReference type="Gene3D" id="1.10.3210.10">
    <property type="entry name" value="Hypothetical protein af1432"/>
    <property type="match status" value="1"/>
</dbReference>
<proteinExistence type="predicted"/>
<dbReference type="InterPro" id="IPR003607">
    <property type="entry name" value="HD/PDEase_dom"/>
</dbReference>
<evidence type="ECO:0000313" key="8">
    <source>
        <dbReference type="EMBL" id="AYC29689.1"/>
    </source>
</evidence>
<dbReference type="PROSITE" id="PS51831">
    <property type="entry name" value="HD"/>
    <property type="match status" value="1"/>
</dbReference>
<name>A0A385YSC5_9BACL</name>
<reference evidence="9" key="1">
    <citation type="submission" date="2018-09" db="EMBL/GenBank/DDBJ databases">
        <authorList>
            <person name="Zhu H."/>
        </authorList>
    </citation>
    <scope>NUCLEOTIDE SEQUENCE [LARGE SCALE GENOMIC DNA]</scope>
    <source>
        <strain evidence="9">K2R23-3</strain>
    </source>
</reference>
<dbReference type="KEGG" id="paek:D3873_07210"/>
<keyword evidence="3" id="KW-0547">Nucleotide-binding</keyword>
<dbReference type="GO" id="GO:0008803">
    <property type="term" value="F:bis(5'-nucleosyl)-tetraphosphatase (symmetrical) activity"/>
    <property type="evidence" value="ECO:0007669"/>
    <property type="project" value="UniProtKB-EC"/>
</dbReference>
<keyword evidence="5" id="KW-0408">Iron</keyword>
<keyword evidence="4" id="KW-0378">Hydrolase</keyword>
<dbReference type="CDD" id="cd00077">
    <property type="entry name" value="HDc"/>
    <property type="match status" value="1"/>
</dbReference>
<dbReference type="InterPro" id="IPR051094">
    <property type="entry name" value="Diverse_Catalytic_Enzymes"/>
</dbReference>
<evidence type="ECO:0000259" key="7">
    <source>
        <dbReference type="PROSITE" id="PS51831"/>
    </source>
</evidence>
<dbReference type="NCBIfam" id="TIGR00277">
    <property type="entry name" value="HDIG"/>
    <property type="match status" value="1"/>
</dbReference>
<evidence type="ECO:0000256" key="6">
    <source>
        <dbReference type="ARBA" id="ARBA00049417"/>
    </source>
</evidence>
<dbReference type="Proteomes" id="UP000265725">
    <property type="component" value="Chromosome"/>
</dbReference>
<organism evidence="8 9">
    <name type="scientific">Paenisporosarcina cavernae</name>
    <dbReference type="NCBI Taxonomy" id="2320858"/>
    <lineage>
        <taxon>Bacteria</taxon>
        <taxon>Bacillati</taxon>
        <taxon>Bacillota</taxon>
        <taxon>Bacilli</taxon>
        <taxon>Bacillales</taxon>
        <taxon>Caryophanaceae</taxon>
        <taxon>Paenisporosarcina</taxon>
    </lineage>
</organism>
<dbReference type="OrthoDB" id="9782134at2"/>
<sequence length="190" mass="21745">MVREKILEAVTQAMPSNRVVHTLGVEETAISLSKNFALNLEDVQAAALLHDIVKFEDKNWLKQQILDNYLPTDLLEFHVELWHSHVGAVVAKEQFGITDETVLNAIRFHTTGRDGMSALEKVIYVADLLEPNRQFPGVDFLREQVNKDFHKGFEECVVHSLSYLIKKRVPIYPDSLACYNDVVKGRKREE</sequence>
<gene>
    <name evidence="8" type="ORF">D3873_07210</name>
</gene>
<dbReference type="EMBL" id="CP032418">
    <property type="protein sequence ID" value="AYC29689.1"/>
    <property type="molecule type" value="Genomic_DNA"/>
</dbReference>